<accession>A0A2N1M820</accession>
<name>A0A2N1M820_9GLOM</name>
<sequence length="72" mass="8343">MNNISEEKIIFLLDFGAFDAWVPEMIWVRDTGVQNAEYNNIKDTVISNVVNIDYALYYHSQHGPYFGDDIVI</sequence>
<protein>
    <submittedName>
        <fullName evidence="1">Uncharacterized protein</fullName>
    </submittedName>
</protein>
<reference evidence="1 2" key="2">
    <citation type="submission" date="2017-10" db="EMBL/GenBank/DDBJ databases">
        <title>Extensive intraspecific genome diversity in a model arbuscular mycorrhizal fungus.</title>
        <authorList>
            <person name="Chen E.C.H."/>
            <person name="Morin E."/>
            <person name="Baudet D."/>
            <person name="Noel J."/>
            <person name="Ndikumana S."/>
            <person name="Charron P."/>
            <person name="St-Onge C."/>
            <person name="Giorgi J."/>
            <person name="Grigoriev I.V."/>
            <person name="Roux C."/>
            <person name="Martin F.M."/>
            <person name="Corradi N."/>
        </authorList>
    </citation>
    <scope>NUCLEOTIDE SEQUENCE [LARGE SCALE GENOMIC DNA]</scope>
    <source>
        <strain evidence="1 2">C2</strain>
    </source>
</reference>
<gene>
    <name evidence="1" type="ORF">RhiirC2_858077</name>
</gene>
<evidence type="ECO:0000313" key="1">
    <source>
        <dbReference type="EMBL" id="PKK57783.1"/>
    </source>
</evidence>
<evidence type="ECO:0000313" key="2">
    <source>
        <dbReference type="Proteomes" id="UP000233469"/>
    </source>
</evidence>
<dbReference type="Proteomes" id="UP000233469">
    <property type="component" value="Unassembled WGS sequence"/>
</dbReference>
<proteinExistence type="predicted"/>
<dbReference type="EMBL" id="LLXL01004097">
    <property type="protein sequence ID" value="PKK57783.1"/>
    <property type="molecule type" value="Genomic_DNA"/>
</dbReference>
<reference evidence="1 2" key="1">
    <citation type="submission" date="2016-04" db="EMBL/GenBank/DDBJ databases">
        <title>Genome analyses suggest a sexual origin of heterokaryosis in a supposedly ancient asexual fungus.</title>
        <authorList>
            <person name="Ropars J."/>
            <person name="Sedzielewska K."/>
            <person name="Noel J."/>
            <person name="Charron P."/>
            <person name="Farinelli L."/>
            <person name="Marton T."/>
            <person name="Kruger M."/>
            <person name="Pelin A."/>
            <person name="Brachmann A."/>
            <person name="Corradi N."/>
        </authorList>
    </citation>
    <scope>NUCLEOTIDE SEQUENCE [LARGE SCALE GENOMIC DNA]</scope>
    <source>
        <strain evidence="1 2">C2</strain>
    </source>
</reference>
<comment type="caution">
    <text evidence="1">The sequence shown here is derived from an EMBL/GenBank/DDBJ whole genome shotgun (WGS) entry which is preliminary data.</text>
</comment>
<dbReference type="AlphaFoldDB" id="A0A2N1M820"/>
<organism evidence="1 2">
    <name type="scientific">Rhizophagus irregularis</name>
    <dbReference type="NCBI Taxonomy" id="588596"/>
    <lineage>
        <taxon>Eukaryota</taxon>
        <taxon>Fungi</taxon>
        <taxon>Fungi incertae sedis</taxon>
        <taxon>Mucoromycota</taxon>
        <taxon>Glomeromycotina</taxon>
        <taxon>Glomeromycetes</taxon>
        <taxon>Glomerales</taxon>
        <taxon>Glomeraceae</taxon>
        <taxon>Rhizophagus</taxon>
    </lineage>
</organism>